<feature type="domain" description="Probable sensor" evidence="2">
    <location>
        <begin position="53"/>
        <end position="152"/>
    </location>
</feature>
<dbReference type="InterPro" id="IPR048551">
    <property type="entry name" value="DACNV"/>
</dbReference>
<dbReference type="SUPFAM" id="SSF143597">
    <property type="entry name" value="YojJ-like"/>
    <property type="match status" value="1"/>
</dbReference>
<dbReference type="InterPro" id="IPR036888">
    <property type="entry name" value="DNA_integrity_DisA_N_sf"/>
</dbReference>
<proteinExistence type="predicted"/>
<evidence type="ECO:0000256" key="1">
    <source>
        <dbReference type="SAM" id="MobiDB-lite"/>
    </source>
</evidence>
<dbReference type="AlphaFoldDB" id="A0A6J4QVZ0"/>
<dbReference type="EMBL" id="CADCVH010000047">
    <property type="protein sequence ID" value="CAA9455105.1"/>
    <property type="molecule type" value="Genomic_DNA"/>
</dbReference>
<sequence>MAPGFEVPGRGASRWAYPGDLARFVMERWEDTSAAPASPAARGRAGSGTGDPAAAPPDVAALEEMLAVCYQASMLREEERPVTFRAVLAEPDLFSPRGGPPEGLQRLEFPEPRSFAPGELRRLSMAASFHRSLIGAKGDATGNGLRTWGLIHSGPRWLRDVQGGRGAGAPLPPVPVVKVAGPGRVEVYKGQQFVGRLEGGDLSSARMDVFDSRWLPEWFRGPSEEVAKLHGRARARAGENPGERWAPLDRDTSLRVGRRMMKRVISVVRDAHHGGTVLFVPSELASEFSGENPYLDIKYPFAEGESRWRYRDLIVGMLERLSRLHATSDGSDPEPAGWAEFETTDDGEIGVLDEALFEQAHLISDLAATDGAVVMGMRNELLGFGAEISGRLPAVWTVSRALDLEGERTVEESAEEVGTRHRSAYRLCGALPGSLAVVISQDGGVRFVRQKDGRVTYWDQD</sequence>
<evidence type="ECO:0000259" key="2">
    <source>
        <dbReference type="Pfam" id="PF21751"/>
    </source>
</evidence>
<feature type="region of interest" description="Disordered" evidence="1">
    <location>
        <begin position="33"/>
        <end position="56"/>
    </location>
</feature>
<name>A0A6J4QVZ0_9ACTN</name>
<reference evidence="3" key="1">
    <citation type="submission" date="2020-02" db="EMBL/GenBank/DDBJ databases">
        <authorList>
            <person name="Meier V. D."/>
        </authorList>
    </citation>
    <scope>NUCLEOTIDE SEQUENCE</scope>
    <source>
        <strain evidence="3">AVDCRST_MAG02</strain>
    </source>
</reference>
<organism evidence="3">
    <name type="scientific">uncultured Rubrobacteraceae bacterium</name>
    <dbReference type="NCBI Taxonomy" id="349277"/>
    <lineage>
        <taxon>Bacteria</taxon>
        <taxon>Bacillati</taxon>
        <taxon>Actinomycetota</taxon>
        <taxon>Rubrobacteria</taxon>
        <taxon>Rubrobacterales</taxon>
        <taxon>Rubrobacteraceae</taxon>
        <taxon>environmental samples</taxon>
    </lineage>
</organism>
<dbReference type="Pfam" id="PF21751">
    <property type="entry name" value="DACNV"/>
    <property type="match status" value="1"/>
</dbReference>
<gene>
    <name evidence="3" type="ORF">AVDCRST_MAG02-1489</name>
</gene>
<protein>
    <recommendedName>
        <fullName evidence="2">Probable sensor domain-containing protein</fullName>
    </recommendedName>
</protein>
<accession>A0A6J4QVZ0</accession>
<evidence type="ECO:0000313" key="3">
    <source>
        <dbReference type="EMBL" id="CAA9455105.1"/>
    </source>
</evidence>